<dbReference type="AlphaFoldDB" id="A0AA42DML4"/>
<gene>
    <name evidence="3" type="ORF">PBV87_09880</name>
</gene>
<dbReference type="Proteomes" id="UP001169242">
    <property type="component" value="Unassembled WGS sequence"/>
</dbReference>
<dbReference type="InterPro" id="IPR050417">
    <property type="entry name" value="Sugar_Epim/Isomerase"/>
</dbReference>
<keyword evidence="1 3" id="KW-0413">Isomerase</keyword>
<protein>
    <submittedName>
        <fullName evidence="3">Sugar phosphate isomerase/epimerase</fullName>
    </submittedName>
</protein>
<dbReference type="RefSeq" id="WP_271012115.1">
    <property type="nucleotide sequence ID" value="NZ_JAQIFT010000040.1"/>
</dbReference>
<dbReference type="PANTHER" id="PTHR43489:SF7">
    <property type="entry name" value="3-DEHYDRO-D-GULOSIDE 4-EPIMERASE-RELATED"/>
    <property type="match status" value="1"/>
</dbReference>
<sequence>MKLCYQVATPDVTLSPSVTAFQGDLETSLGTLGDMGFDGVEFMTINPMALDWGYVEKVACKNNLDIVLVCTGEIYGQQGLTFTDPKQEIRTKAIHRVKEMIDFASYFGANINIGRVRGQYVDSIPRGLSYQYALEAFRQIAAYGEKKKVKIAIEPVTYLQTNFINTVDEAIKVCNEVGSDSLKIMLDLFHLNIEERDIYEAIEQGKDHNIHVHIADNNRRYPGMGGFDFTKILRSLKTAGYDGPICTEIYQLPNQLEAAEGTIRKIKPILANL</sequence>
<dbReference type="PANTHER" id="PTHR43489">
    <property type="entry name" value="ISOMERASE"/>
    <property type="match status" value="1"/>
</dbReference>
<evidence type="ECO:0000313" key="4">
    <source>
        <dbReference type="Proteomes" id="UP001169242"/>
    </source>
</evidence>
<dbReference type="EMBL" id="JAQIFT010000040">
    <property type="protein sequence ID" value="MDA3731785.1"/>
    <property type="molecule type" value="Genomic_DNA"/>
</dbReference>
<dbReference type="GO" id="GO:0016853">
    <property type="term" value="F:isomerase activity"/>
    <property type="evidence" value="ECO:0007669"/>
    <property type="project" value="UniProtKB-KW"/>
</dbReference>
<reference evidence="3" key="1">
    <citation type="journal article" date="2023" name="Int. J. Syst. Evol. Microbiol.">
        <title>&lt;i&gt;Holtiella tumoricola&lt;/i&gt; gen. nov. sp. nov., isolated from a human clinical sample.</title>
        <authorList>
            <person name="Allen-Vercoe E."/>
            <person name="Daigneault M.C."/>
            <person name="Vancuren S.J."/>
            <person name="Cochrane K."/>
            <person name="O'Neal L.L."/>
            <person name="Sankaranarayanan K."/>
            <person name="Lawson P.A."/>
        </authorList>
    </citation>
    <scope>NUCLEOTIDE SEQUENCE</scope>
    <source>
        <strain evidence="3">CC70A</strain>
    </source>
</reference>
<name>A0AA42DML4_9FIRM</name>
<dbReference type="Gene3D" id="3.20.20.150">
    <property type="entry name" value="Divalent-metal-dependent TIM barrel enzymes"/>
    <property type="match status" value="1"/>
</dbReference>
<dbReference type="InterPro" id="IPR036237">
    <property type="entry name" value="Xyl_isomerase-like_sf"/>
</dbReference>
<accession>A0AA42DML4</accession>
<proteinExistence type="predicted"/>
<evidence type="ECO:0000259" key="2">
    <source>
        <dbReference type="Pfam" id="PF01261"/>
    </source>
</evidence>
<evidence type="ECO:0000313" key="3">
    <source>
        <dbReference type="EMBL" id="MDA3731785.1"/>
    </source>
</evidence>
<dbReference type="InterPro" id="IPR013022">
    <property type="entry name" value="Xyl_isomerase-like_TIM-brl"/>
</dbReference>
<comment type="caution">
    <text evidence="3">The sequence shown here is derived from an EMBL/GenBank/DDBJ whole genome shotgun (WGS) entry which is preliminary data.</text>
</comment>
<organism evidence="3 4">
    <name type="scientific">Holtiella tumoricola</name>
    <dbReference type="NCBI Taxonomy" id="3018743"/>
    <lineage>
        <taxon>Bacteria</taxon>
        <taxon>Bacillati</taxon>
        <taxon>Bacillota</taxon>
        <taxon>Clostridia</taxon>
        <taxon>Lachnospirales</taxon>
        <taxon>Cellulosilyticaceae</taxon>
        <taxon>Holtiella</taxon>
    </lineage>
</organism>
<dbReference type="SUPFAM" id="SSF51658">
    <property type="entry name" value="Xylose isomerase-like"/>
    <property type="match status" value="1"/>
</dbReference>
<keyword evidence="4" id="KW-1185">Reference proteome</keyword>
<feature type="domain" description="Xylose isomerase-like TIM barrel" evidence="2">
    <location>
        <begin position="34"/>
        <end position="257"/>
    </location>
</feature>
<evidence type="ECO:0000256" key="1">
    <source>
        <dbReference type="ARBA" id="ARBA00023235"/>
    </source>
</evidence>
<dbReference type="Pfam" id="PF01261">
    <property type="entry name" value="AP_endonuc_2"/>
    <property type="match status" value="1"/>
</dbReference>